<feature type="compositionally biased region" description="Polar residues" evidence="3">
    <location>
        <begin position="171"/>
        <end position="189"/>
    </location>
</feature>
<comment type="subcellular location">
    <subcellularLocation>
        <location evidence="2">Nucleus</location>
    </subcellularLocation>
</comment>
<feature type="compositionally biased region" description="Low complexity" evidence="3">
    <location>
        <begin position="140"/>
        <end position="150"/>
    </location>
</feature>
<feature type="domain" description="YDG" evidence="4">
    <location>
        <begin position="257"/>
        <end position="404"/>
    </location>
</feature>
<dbReference type="InterPro" id="IPR015947">
    <property type="entry name" value="PUA-like_sf"/>
</dbReference>
<protein>
    <recommendedName>
        <fullName evidence="4">YDG domain-containing protein</fullName>
    </recommendedName>
</protein>
<dbReference type="Proteomes" id="UP001197093">
    <property type="component" value="Unassembled WGS sequence"/>
</dbReference>
<gene>
    <name evidence="5" type="ORF">NEMBOFW57_009291</name>
</gene>
<dbReference type="GO" id="GO:0016567">
    <property type="term" value="P:protein ubiquitination"/>
    <property type="evidence" value="ECO:0007669"/>
    <property type="project" value="TreeGrafter"/>
</dbReference>
<comment type="caution">
    <text evidence="5">The sequence shown here is derived from an EMBL/GenBank/DDBJ whole genome shotgun (WGS) entry which is preliminary data.</text>
</comment>
<dbReference type="InterPro" id="IPR003105">
    <property type="entry name" value="SRA_YDG"/>
</dbReference>
<accession>A0AAD4ENU2</accession>
<evidence type="ECO:0000259" key="4">
    <source>
        <dbReference type="PROSITE" id="PS51015"/>
    </source>
</evidence>
<dbReference type="GO" id="GO:0044027">
    <property type="term" value="P:negative regulation of gene expression via chromosomal CpG island methylation"/>
    <property type="evidence" value="ECO:0007669"/>
    <property type="project" value="TreeGrafter"/>
</dbReference>
<dbReference type="Pfam" id="PF02182">
    <property type="entry name" value="SAD_SRA"/>
    <property type="match status" value="1"/>
</dbReference>
<evidence type="ECO:0000256" key="2">
    <source>
        <dbReference type="PROSITE-ProRule" id="PRU00358"/>
    </source>
</evidence>
<dbReference type="Gene3D" id="2.30.280.10">
    <property type="entry name" value="SRA-YDG"/>
    <property type="match status" value="1"/>
</dbReference>
<dbReference type="GO" id="GO:0005634">
    <property type="term" value="C:nucleus"/>
    <property type="evidence" value="ECO:0007669"/>
    <property type="project" value="UniProtKB-SubCell"/>
</dbReference>
<dbReference type="GO" id="GO:0061630">
    <property type="term" value="F:ubiquitin protein ligase activity"/>
    <property type="evidence" value="ECO:0007669"/>
    <property type="project" value="TreeGrafter"/>
</dbReference>
<keyword evidence="6" id="KW-1185">Reference proteome</keyword>
<proteinExistence type="predicted"/>
<evidence type="ECO:0000313" key="6">
    <source>
        <dbReference type="Proteomes" id="UP001197093"/>
    </source>
</evidence>
<organism evidence="5 6">
    <name type="scientific">Staphylotrichum longicolle</name>
    <dbReference type="NCBI Taxonomy" id="669026"/>
    <lineage>
        <taxon>Eukaryota</taxon>
        <taxon>Fungi</taxon>
        <taxon>Dikarya</taxon>
        <taxon>Ascomycota</taxon>
        <taxon>Pezizomycotina</taxon>
        <taxon>Sordariomycetes</taxon>
        <taxon>Sordariomycetidae</taxon>
        <taxon>Sordariales</taxon>
        <taxon>Chaetomiaceae</taxon>
        <taxon>Staphylotrichum</taxon>
    </lineage>
</organism>
<keyword evidence="1 2" id="KW-0539">Nucleus</keyword>
<feature type="region of interest" description="Disordered" evidence="3">
    <location>
        <begin position="1"/>
        <end position="21"/>
    </location>
</feature>
<dbReference type="PROSITE" id="PS51015">
    <property type="entry name" value="YDG"/>
    <property type="match status" value="1"/>
</dbReference>
<evidence type="ECO:0000256" key="1">
    <source>
        <dbReference type="ARBA" id="ARBA00023242"/>
    </source>
</evidence>
<dbReference type="PANTHER" id="PTHR14140:SF27">
    <property type="entry name" value="OS04G0289800 PROTEIN"/>
    <property type="match status" value="1"/>
</dbReference>
<evidence type="ECO:0000256" key="3">
    <source>
        <dbReference type="SAM" id="MobiDB-lite"/>
    </source>
</evidence>
<reference evidence="5" key="1">
    <citation type="submission" date="2023-02" db="EMBL/GenBank/DDBJ databases">
        <authorList>
            <person name="Palmer J.M."/>
        </authorList>
    </citation>
    <scope>NUCLEOTIDE SEQUENCE</scope>
    <source>
        <strain evidence="5">FW57</strain>
    </source>
</reference>
<feature type="region of interest" description="Disordered" evidence="3">
    <location>
        <begin position="130"/>
        <end position="201"/>
    </location>
</feature>
<dbReference type="EMBL" id="JAHCVI010000005">
    <property type="protein sequence ID" value="KAG7284682.1"/>
    <property type="molecule type" value="Genomic_DNA"/>
</dbReference>
<dbReference type="AlphaFoldDB" id="A0AAD4ENU2"/>
<dbReference type="SMART" id="SM00466">
    <property type="entry name" value="SRA"/>
    <property type="match status" value="1"/>
</dbReference>
<dbReference type="PANTHER" id="PTHR14140">
    <property type="entry name" value="E3 UBIQUITIN-PROTEIN LIGASE UHRF-RELATED"/>
    <property type="match status" value="1"/>
</dbReference>
<dbReference type="InterPro" id="IPR036987">
    <property type="entry name" value="SRA-YDG_sf"/>
</dbReference>
<dbReference type="SUPFAM" id="SSF88697">
    <property type="entry name" value="PUA domain-like"/>
    <property type="match status" value="1"/>
</dbReference>
<name>A0AAD4ENU2_9PEZI</name>
<sequence>MATPQATPAADNVSAHEDNQRARRAQLLPAWTGTMGRAWNEVMTFLVRARRRAGSTGVPDAELARRTEQIRSFLWHLEFGHDVRISTLKGYPNRIDEALRLLSREDHRDRVPEDIAHWAAAIHAKFERDNWGQGNSRAGTTSHQNTLTTTSRPITENNNSNNARPRRSRFATVNNTTLPNRGPTPSHSPVSDHGDVPGPVAQPAAAPAIRLPPPDHPIWGTAGIMHGLYMTVRSTPPRTTYHFDPRYLAQKRDAKVLGHNGLAPGDWWPLQMAALYAGAHGSAIKGICGSPTVGAYSIVVSGSSAVYHSLDTDNGDILHYSADSPRTNLPSAPSADTRALQRSLATRGAVRVLRSAGRGAGAGTRVWAPEVGIRYDGLYRVVAQLHDTTATGHGYLKFRRRIQGQRPLAQIRDAVPSRQQKRDEARLRDGY</sequence>
<dbReference type="InterPro" id="IPR045134">
    <property type="entry name" value="UHRF1/2-like"/>
</dbReference>
<evidence type="ECO:0000313" key="5">
    <source>
        <dbReference type="EMBL" id="KAG7284682.1"/>
    </source>
</evidence>